<evidence type="ECO:0000256" key="3">
    <source>
        <dbReference type="ARBA" id="ARBA00022692"/>
    </source>
</evidence>
<dbReference type="Proteomes" id="UP000266975">
    <property type="component" value="Unassembled WGS sequence"/>
</dbReference>
<evidence type="ECO:0000313" key="9">
    <source>
        <dbReference type="Proteomes" id="UP000266975"/>
    </source>
</evidence>
<keyword evidence="4 6" id="KW-1133">Transmembrane helix</keyword>
<dbReference type="PANTHER" id="PTHR38459:SF6">
    <property type="entry name" value="ARABINOGALACTAN BIOSYNTHESIS RECRUITING PROTEIN RV3789"/>
    <property type="match status" value="1"/>
</dbReference>
<comment type="subcellular location">
    <subcellularLocation>
        <location evidence="1">Membrane</location>
        <topology evidence="1">Multi-pass membrane protein</topology>
    </subcellularLocation>
</comment>
<evidence type="ECO:0000256" key="5">
    <source>
        <dbReference type="ARBA" id="ARBA00023136"/>
    </source>
</evidence>
<sequence>MTLKTQAIRFLVSGGISAVIDLGLTWIMQIFFGAGPILGRSVGFIFGTITAYLINRRWTFQAAPSYRRFFMVAGLYTMTYFINVGLHAFCYDLFIGWGWGSSVAVLVAYLIAQTVGTVINFVVQRVFIFKKSAE</sequence>
<feature type="transmembrane region" description="Helical" evidence="6">
    <location>
        <begin position="75"/>
        <end position="97"/>
    </location>
</feature>
<feature type="domain" description="GtrA/DPMS transmembrane" evidence="7">
    <location>
        <begin position="9"/>
        <end position="129"/>
    </location>
</feature>
<dbReference type="EMBL" id="PTJO01000006">
    <property type="protein sequence ID" value="RNE48281.1"/>
    <property type="molecule type" value="Genomic_DNA"/>
</dbReference>
<keyword evidence="5 6" id="KW-0472">Membrane</keyword>
<dbReference type="GO" id="GO:0005886">
    <property type="term" value="C:plasma membrane"/>
    <property type="evidence" value="ECO:0007669"/>
    <property type="project" value="TreeGrafter"/>
</dbReference>
<organism evidence="8 9">
    <name type="scientific">Corynebacterium alimapuense</name>
    <dbReference type="NCBI Taxonomy" id="1576874"/>
    <lineage>
        <taxon>Bacteria</taxon>
        <taxon>Bacillati</taxon>
        <taxon>Actinomycetota</taxon>
        <taxon>Actinomycetes</taxon>
        <taxon>Mycobacteriales</taxon>
        <taxon>Corynebacteriaceae</taxon>
        <taxon>Corynebacterium</taxon>
    </lineage>
</organism>
<evidence type="ECO:0000256" key="4">
    <source>
        <dbReference type="ARBA" id="ARBA00022989"/>
    </source>
</evidence>
<feature type="transmembrane region" description="Helical" evidence="6">
    <location>
        <begin position="103"/>
        <end position="123"/>
    </location>
</feature>
<dbReference type="RefSeq" id="WP_123048855.1">
    <property type="nucleotide sequence ID" value="NZ_PTJO01000006.1"/>
</dbReference>
<dbReference type="PANTHER" id="PTHR38459">
    <property type="entry name" value="PROPHAGE BACTOPRENOL-LINKED GLUCOSE TRANSLOCASE HOMOLOG"/>
    <property type="match status" value="1"/>
</dbReference>
<gene>
    <name evidence="8" type="ORF">C5L39_10175</name>
</gene>
<keyword evidence="3 6" id="KW-0812">Transmembrane</keyword>
<protein>
    <submittedName>
        <fullName evidence="8">GtrA family protein</fullName>
    </submittedName>
</protein>
<evidence type="ECO:0000259" key="7">
    <source>
        <dbReference type="Pfam" id="PF04138"/>
    </source>
</evidence>
<evidence type="ECO:0000313" key="8">
    <source>
        <dbReference type="EMBL" id="RNE48281.1"/>
    </source>
</evidence>
<dbReference type="Pfam" id="PF04138">
    <property type="entry name" value="GtrA_DPMS_TM"/>
    <property type="match status" value="1"/>
</dbReference>
<name>A0A3M8K4Z7_9CORY</name>
<accession>A0A3M8K4Z7</accession>
<dbReference type="OrthoDB" id="3828151at2"/>
<evidence type="ECO:0000256" key="6">
    <source>
        <dbReference type="SAM" id="Phobius"/>
    </source>
</evidence>
<evidence type="ECO:0000256" key="1">
    <source>
        <dbReference type="ARBA" id="ARBA00004141"/>
    </source>
</evidence>
<comment type="caution">
    <text evidence="8">The sequence shown here is derived from an EMBL/GenBank/DDBJ whole genome shotgun (WGS) entry which is preliminary data.</text>
</comment>
<feature type="transmembrane region" description="Helical" evidence="6">
    <location>
        <begin position="37"/>
        <end position="54"/>
    </location>
</feature>
<dbReference type="AlphaFoldDB" id="A0A3M8K4Z7"/>
<feature type="transmembrane region" description="Helical" evidence="6">
    <location>
        <begin position="7"/>
        <end position="31"/>
    </location>
</feature>
<evidence type="ECO:0000256" key="2">
    <source>
        <dbReference type="ARBA" id="ARBA00009399"/>
    </source>
</evidence>
<proteinExistence type="inferred from homology"/>
<keyword evidence="9" id="KW-1185">Reference proteome</keyword>
<dbReference type="GO" id="GO:0000271">
    <property type="term" value="P:polysaccharide biosynthetic process"/>
    <property type="evidence" value="ECO:0007669"/>
    <property type="project" value="InterPro"/>
</dbReference>
<reference evidence="8 9" key="1">
    <citation type="submission" date="2018-02" db="EMBL/GenBank/DDBJ databases">
        <title>Corynebacterium alimpuense sp. nov., a marine obligate actinomycete isolated from sediments of Valparaiso bay, Chile.</title>
        <authorList>
            <person name="Claverias F."/>
            <person name="Gonzales-Siles L."/>
            <person name="Salva-Serra F."/>
            <person name="Inganaes E."/>
            <person name="Molin K."/>
            <person name="Cumsille A."/>
            <person name="Undabarrena A."/>
            <person name="Couve E."/>
            <person name="Moore E.R.B."/>
            <person name="Gomila M."/>
            <person name="Camara B."/>
        </authorList>
    </citation>
    <scope>NUCLEOTIDE SEQUENCE [LARGE SCALE GENOMIC DNA]</scope>
    <source>
        <strain evidence="8 9">CCUG 69366</strain>
    </source>
</reference>
<dbReference type="InterPro" id="IPR007267">
    <property type="entry name" value="GtrA_DPMS_TM"/>
</dbReference>
<dbReference type="InterPro" id="IPR051401">
    <property type="entry name" value="GtrA_CellWall_Glycosyl"/>
</dbReference>
<comment type="similarity">
    <text evidence="2">Belongs to the GtrA family.</text>
</comment>